<evidence type="ECO:0000313" key="1">
    <source>
        <dbReference type="EMBL" id="KAJ2768134.1"/>
    </source>
</evidence>
<organism evidence="1 2">
    <name type="scientific">Coemansia nantahalensis</name>
    <dbReference type="NCBI Taxonomy" id="2789366"/>
    <lineage>
        <taxon>Eukaryota</taxon>
        <taxon>Fungi</taxon>
        <taxon>Fungi incertae sedis</taxon>
        <taxon>Zoopagomycota</taxon>
        <taxon>Kickxellomycotina</taxon>
        <taxon>Kickxellomycetes</taxon>
        <taxon>Kickxellales</taxon>
        <taxon>Kickxellaceae</taxon>
        <taxon>Coemansia</taxon>
    </lineage>
</organism>
<accession>A0ACC1JVF5</accession>
<protein>
    <submittedName>
        <fullName evidence="1">Uncharacterized protein</fullName>
    </submittedName>
</protein>
<keyword evidence="2" id="KW-1185">Reference proteome</keyword>
<dbReference type="EMBL" id="JANBUJ010001251">
    <property type="protein sequence ID" value="KAJ2768134.1"/>
    <property type="molecule type" value="Genomic_DNA"/>
</dbReference>
<sequence>MALSDDENARPDFYDKADMESKDDGEAGGGAGAEIDEEDIGDVSLDELGSKVWLVKVPTFLAEQWKRRREDGVQLGKMRIYDRPDKSGSNISIILNESEDYQGIPKEYRMQVTNEKVKNMLIFSEERDPTQVLKPTSTQAHKAVPISMTGTVRHECAITPSYTNEYKRIMRKRVLDQHMNSRRVQMMNPAESSRSMLGGEATIFDTAQKKPKIDTRMARMERQDLMNTLFTCFNSSPYWSLKGLIEHTRQPQAYLREVLTDIAKLNKSGSYTNTYSLKPEFNKAAAAAAAAGGAGTVAAAAAAVAGGAAGSSTSAGGAAAGGGDADDDDEDMDDLDEDDDFEDV</sequence>
<comment type="caution">
    <text evidence="1">The sequence shown here is derived from an EMBL/GenBank/DDBJ whole genome shotgun (WGS) entry which is preliminary data.</text>
</comment>
<gene>
    <name evidence="1" type="ORF">IWQ57_003665</name>
</gene>
<dbReference type="Proteomes" id="UP001140234">
    <property type="component" value="Unassembled WGS sequence"/>
</dbReference>
<evidence type="ECO:0000313" key="2">
    <source>
        <dbReference type="Proteomes" id="UP001140234"/>
    </source>
</evidence>
<reference evidence="1" key="1">
    <citation type="submission" date="2022-07" db="EMBL/GenBank/DDBJ databases">
        <title>Phylogenomic reconstructions and comparative analyses of Kickxellomycotina fungi.</title>
        <authorList>
            <person name="Reynolds N.K."/>
            <person name="Stajich J.E."/>
            <person name="Barry K."/>
            <person name="Grigoriev I.V."/>
            <person name="Crous P."/>
            <person name="Smith M.E."/>
        </authorList>
    </citation>
    <scope>NUCLEOTIDE SEQUENCE</scope>
    <source>
        <strain evidence="1">CBS 109366</strain>
    </source>
</reference>
<name>A0ACC1JVF5_9FUNG</name>
<proteinExistence type="predicted"/>